<dbReference type="EC" id="3.1.21.2" evidence="10"/>
<evidence type="ECO:0000256" key="1">
    <source>
        <dbReference type="ARBA" id="ARBA00001947"/>
    </source>
</evidence>
<dbReference type="EMBL" id="JACJVP010000001">
    <property type="protein sequence ID" value="MBB6669173.1"/>
    <property type="molecule type" value="Genomic_DNA"/>
</dbReference>
<keyword evidence="4" id="KW-0479">Metal-binding</keyword>
<name>A0A7X0VDG1_9BACL</name>
<dbReference type="GO" id="GO:0006284">
    <property type="term" value="P:base-excision repair"/>
    <property type="evidence" value="ECO:0007669"/>
    <property type="project" value="TreeGrafter"/>
</dbReference>
<dbReference type="GO" id="GO:0008270">
    <property type="term" value="F:zinc ion binding"/>
    <property type="evidence" value="ECO:0007669"/>
    <property type="project" value="InterPro"/>
</dbReference>
<dbReference type="InterPro" id="IPR001719">
    <property type="entry name" value="AP_endonuc_2"/>
</dbReference>
<evidence type="ECO:0000256" key="7">
    <source>
        <dbReference type="ARBA" id="ARBA00022833"/>
    </source>
</evidence>
<dbReference type="PANTHER" id="PTHR21445:SF0">
    <property type="entry name" value="APURINIC-APYRIMIDINIC ENDONUCLEASE"/>
    <property type="match status" value="1"/>
</dbReference>
<keyword evidence="11" id="KW-1185">Reference proteome</keyword>
<dbReference type="GO" id="GO:0008081">
    <property type="term" value="F:phosphoric diester hydrolase activity"/>
    <property type="evidence" value="ECO:0007669"/>
    <property type="project" value="TreeGrafter"/>
</dbReference>
<dbReference type="GO" id="GO:0003677">
    <property type="term" value="F:DNA binding"/>
    <property type="evidence" value="ECO:0007669"/>
    <property type="project" value="InterPro"/>
</dbReference>
<keyword evidence="7" id="KW-0862">Zinc</keyword>
<dbReference type="InterPro" id="IPR013022">
    <property type="entry name" value="Xyl_isomerase-like_TIM-brl"/>
</dbReference>
<evidence type="ECO:0000313" key="10">
    <source>
        <dbReference type="EMBL" id="MBB6669173.1"/>
    </source>
</evidence>
<dbReference type="Proteomes" id="UP000547209">
    <property type="component" value="Unassembled WGS sequence"/>
</dbReference>
<dbReference type="SUPFAM" id="SSF51658">
    <property type="entry name" value="Xylose isomerase-like"/>
    <property type="match status" value="1"/>
</dbReference>
<evidence type="ECO:0000313" key="11">
    <source>
        <dbReference type="Proteomes" id="UP000547209"/>
    </source>
</evidence>
<evidence type="ECO:0000256" key="2">
    <source>
        <dbReference type="ARBA" id="ARBA00005340"/>
    </source>
</evidence>
<dbReference type="PROSITE" id="PS00731">
    <property type="entry name" value="AP_NUCLEASE_F2_3"/>
    <property type="match status" value="1"/>
</dbReference>
<organism evidence="10 11">
    <name type="scientific">Cohnella nanjingensis</name>
    <dbReference type="NCBI Taxonomy" id="1387779"/>
    <lineage>
        <taxon>Bacteria</taxon>
        <taxon>Bacillati</taxon>
        <taxon>Bacillota</taxon>
        <taxon>Bacilli</taxon>
        <taxon>Bacillales</taxon>
        <taxon>Paenibacillaceae</taxon>
        <taxon>Cohnella</taxon>
    </lineage>
</organism>
<dbReference type="PANTHER" id="PTHR21445">
    <property type="entry name" value="ENDONUCLEASE IV ENDODEOXYRIBONUCLEASE IV"/>
    <property type="match status" value="1"/>
</dbReference>
<dbReference type="InterPro" id="IPR036237">
    <property type="entry name" value="Xyl_isomerase-like_sf"/>
</dbReference>
<dbReference type="Pfam" id="PF01261">
    <property type="entry name" value="AP_endonuc_2"/>
    <property type="match status" value="1"/>
</dbReference>
<evidence type="ECO:0000259" key="9">
    <source>
        <dbReference type="Pfam" id="PF01261"/>
    </source>
</evidence>
<reference evidence="10 11" key="1">
    <citation type="submission" date="2020-08" db="EMBL/GenBank/DDBJ databases">
        <title>Cohnella phylogeny.</title>
        <authorList>
            <person name="Dunlap C."/>
        </authorList>
    </citation>
    <scope>NUCLEOTIDE SEQUENCE [LARGE SCALE GENOMIC DNA]</scope>
    <source>
        <strain evidence="10 11">DSM 28246</strain>
    </source>
</reference>
<dbReference type="SMART" id="SM00518">
    <property type="entry name" value="AP2Ec"/>
    <property type="match status" value="1"/>
</dbReference>
<dbReference type="PROSITE" id="PS51432">
    <property type="entry name" value="AP_NUCLEASE_F2_4"/>
    <property type="match status" value="1"/>
</dbReference>
<accession>A0A7X0VDG1</accession>
<comment type="cofactor">
    <cofactor evidence="1">
        <name>Zn(2+)</name>
        <dbReference type="ChEBI" id="CHEBI:29105"/>
    </cofactor>
</comment>
<evidence type="ECO:0000256" key="5">
    <source>
        <dbReference type="ARBA" id="ARBA00022763"/>
    </source>
</evidence>
<dbReference type="GO" id="GO:0008833">
    <property type="term" value="F:deoxyribonuclease IV (phage-T4-induced) activity"/>
    <property type="evidence" value="ECO:0007669"/>
    <property type="project" value="UniProtKB-EC"/>
</dbReference>
<evidence type="ECO:0000256" key="6">
    <source>
        <dbReference type="ARBA" id="ARBA00022801"/>
    </source>
</evidence>
<comment type="caution">
    <text evidence="10">The sequence shown here is derived from an EMBL/GenBank/DDBJ whole genome shotgun (WGS) entry which is preliminary data.</text>
</comment>
<proteinExistence type="inferred from homology"/>
<keyword evidence="8" id="KW-0234">DNA repair</keyword>
<dbReference type="Gene3D" id="3.20.20.150">
    <property type="entry name" value="Divalent-metal-dependent TIM barrel enzymes"/>
    <property type="match status" value="1"/>
</dbReference>
<dbReference type="InterPro" id="IPR018246">
    <property type="entry name" value="AP_endonuc_F2_Zn_BS"/>
</dbReference>
<sequence length="281" mass="30645">MTIVGSHVSTRKGYREAARSAKAMGGDAFQYFPSNPRTLQLKQFDRGDAERCAAWCREEGVVSIGHSAYLINPAAEGDAALQMAASVWNDLAIAEACGSLGTVVHFGVFKGDDPLKGYRRIIEWIDLVLARWDGKAMILLENQAGDHGPAGTTPEELTQIRSLCERPEAVGFCLDTCHLFASGEWDGTNGDSFRERCDRLGFWDALVAVHLNDSRYPAGAKRDRHAAIGQGCIGDAGFRDLLALPRLREVPLILETPAGPDGTHRAQIARVRRLREGDATL</sequence>
<dbReference type="RefSeq" id="WP_185140614.1">
    <property type="nucleotide sequence ID" value="NZ_JACJVP010000001.1"/>
</dbReference>
<dbReference type="NCBIfam" id="TIGR00587">
    <property type="entry name" value="nfo"/>
    <property type="match status" value="1"/>
</dbReference>
<evidence type="ECO:0000256" key="3">
    <source>
        <dbReference type="ARBA" id="ARBA00022722"/>
    </source>
</evidence>
<protein>
    <submittedName>
        <fullName evidence="10">Deoxyribonuclease IV</fullName>
        <ecNumber evidence="10">3.1.21.2</ecNumber>
    </submittedName>
</protein>
<keyword evidence="6 10" id="KW-0378">Hydrolase</keyword>
<dbReference type="GO" id="GO:0003906">
    <property type="term" value="F:DNA-(apurinic or apyrimidinic site) endonuclease activity"/>
    <property type="evidence" value="ECO:0007669"/>
    <property type="project" value="TreeGrafter"/>
</dbReference>
<comment type="similarity">
    <text evidence="2">Belongs to the AP endonuclease 2 family.</text>
</comment>
<gene>
    <name evidence="10" type="ORF">H7C19_00570</name>
</gene>
<feature type="domain" description="Xylose isomerase-like TIM barrel" evidence="9">
    <location>
        <begin position="20"/>
        <end position="267"/>
    </location>
</feature>
<evidence type="ECO:0000256" key="8">
    <source>
        <dbReference type="ARBA" id="ARBA00023204"/>
    </source>
</evidence>
<evidence type="ECO:0000256" key="4">
    <source>
        <dbReference type="ARBA" id="ARBA00022723"/>
    </source>
</evidence>
<keyword evidence="5" id="KW-0227">DNA damage</keyword>
<dbReference type="PROSITE" id="PS00730">
    <property type="entry name" value="AP_NUCLEASE_F2_2"/>
    <property type="match status" value="1"/>
</dbReference>
<keyword evidence="3" id="KW-0540">Nuclease</keyword>
<dbReference type="AlphaFoldDB" id="A0A7X0VDG1"/>